<protein>
    <recommendedName>
        <fullName evidence="4">HEAT repeat protein</fullName>
    </recommendedName>
</protein>
<reference evidence="2 3" key="1">
    <citation type="submission" date="2019-02" db="EMBL/GenBank/DDBJ databases">
        <title>Deep-cultivation of Planctomycetes and their phenomic and genomic characterization uncovers novel biology.</title>
        <authorList>
            <person name="Wiegand S."/>
            <person name="Jogler M."/>
            <person name="Boedeker C."/>
            <person name="Pinto D."/>
            <person name="Vollmers J."/>
            <person name="Rivas-Marin E."/>
            <person name="Kohn T."/>
            <person name="Peeters S.H."/>
            <person name="Heuer A."/>
            <person name="Rast P."/>
            <person name="Oberbeckmann S."/>
            <person name="Bunk B."/>
            <person name="Jeske O."/>
            <person name="Meyerdierks A."/>
            <person name="Storesund J.E."/>
            <person name="Kallscheuer N."/>
            <person name="Luecker S."/>
            <person name="Lage O.M."/>
            <person name="Pohl T."/>
            <person name="Merkel B.J."/>
            <person name="Hornburger P."/>
            <person name="Mueller R.-W."/>
            <person name="Bruemmer F."/>
            <person name="Labrenz M."/>
            <person name="Spormann A.M."/>
            <person name="Op den Camp H."/>
            <person name="Overmann J."/>
            <person name="Amann R."/>
            <person name="Jetten M.S.M."/>
            <person name="Mascher T."/>
            <person name="Medema M.H."/>
            <person name="Devos D.P."/>
            <person name="Kaster A.-K."/>
            <person name="Ovreas L."/>
            <person name="Rohde M."/>
            <person name="Galperin M.Y."/>
            <person name="Jogler C."/>
        </authorList>
    </citation>
    <scope>NUCLEOTIDE SEQUENCE [LARGE SCALE GENOMIC DNA]</scope>
    <source>
        <strain evidence="2 3">Poly30</strain>
    </source>
</reference>
<sequence precursor="true">MILAASLAALGALSLSPSGAPEPVTPALTYSSAAPRASTGQDAKKLAEQLASDQPVAERIAAAQGLAGLGKKSAPALSAMILALNDPEPQVVDGVLVALQAVGKDARLALQDILATGEYEGQEVSSPVAARVLLGMGKVAKTAVYEHMDSMEMGRDKIRFMAAMGLDGLPFIAGALGGEDPELDLAIMRSLRREAVKETRTPESVAPALERITDTATRLAFETAWLQNPKNEFITQYGAWVASDSPMLVDTGLWALGLIGKDGAAHADAVATHLDSEDPITAATAIWALTSFLEPGPGPVVPEIPATFPGASAEAAARISDSMEDDVFLLWRETGKPLGYRGRIGSKAREFWGLAPTWTGKRLPVPPTPDRSKMPASILGLEDRFFGLASGRDELLSRLASDALVALGNTETRTRDLWLKWLEGRDTAKIQSALLGLRAIGRDLIMIEEQPEITYEGLVAKHLNQPETMVAAAQVLTNIQTPSAWASVVNQISILEGKPPLGMVLAISRYDVEALRPYLPQMQDLYEQGNYMFSAFLIKFGAEALTSFEKELGSNLMDRQMVAVESLGHIGKDARALLPRLRSMKSKNTMVQKLINDAVKRIQ</sequence>
<gene>
    <name evidence="2" type="ORF">Poly30_04730</name>
</gene>
<keyword evidence="3" id="KW-1185">Reference proteome</keyword>
<evidence type="ECO:0000313" key="2">
    <source>
        <dbReference type="EMBL" id="QDV04978.1"/>
    </source>
</evidence>
<feature type="chain" id="PRO_5021774561" description="HEAT repeat protein" evidence="1">
    <location>
        <begin position="21"/>
        <end position="603"/>
    </location>
</feature>
<keyword evidence="1" id="KW-0732">Signal</keyword>
<evidence type="ECO:0008006" key="4">
    <source>
        <dbReference type="Google" id="ProtNLM"/>
    </source>
</evidence>
<proteinExistence type="predicted"/>
<dbReference type="InterPro" id="IPR016024">
    <property type="entry name" value="ARM-type_fold"/>
</dbReference>
<accession>A0A518ELL8</accession>
<name>A0A518ELL8_9BACT</name>
<dbReference type="EMBL" id="CP036434">
    <property type="protein sequence ID" value="QDV04978.1"/>
    <property type="molecule type" value="Genomic_DNA"/>
</dbReference>
<dbReference type="SUPFAM" id="SSF48371">
    <property type="entry name" value="ARM repeat"/>
    <property type="match status" value="1"/>
</dbReference>
<dbReference type="Proteomes" id="UP000320390">
    <property type="component" value="Chromosome"/>
</dbReference>
<dbReference type="InterPro" id="IPR011989">
    <property type="entry name" value="ARM-like"/>
</dbReference>
<dbReference type="Gene3D" id="1.25.10.10">
    <property type="entry name" value="Leucine-rich Repeat Variant"/>
    <property type="match status" value="1"/>
</dbReference>
<dbReference type="AlphaFoldDB" id="A0A518ELL8"/>
<dbReference type="RefSeq" id="WP_145194407.1">
    <property type="nucleotide sequence ID" value="NZ_CP036434.1"/>
</dbReference>
<evidence type="ECO:0000313" key="3">
    <source>
        <dbReference type="Proteomes" id="UP000320390"/>
    </source>
</evidence>
<feature type="signal peptide" evidence="1">
    <location>
        <begin position="1"/>
        <end position="20"/>
    </location>
</feature>
<organism evidence="2 3">
    <name type="scientific">Saltatorellus ferox</name>
    <dbReference type="NCBI Taxonomy" id="2528018"/>
    <lineage>
        <taxon>Bacteria</taxon>
        <taxon>Pseudomonadati</taxon>
        <taxon>Planctomycetota</taxon>
        <taxon>Planctomycetia</taxon>
        <taxon>Planctomycetia incertae sedis</taxon>
        <taxon>Saltatorellus</taxon>
    </lineage>
</organism>
<evidence type="ECO:0000256" key="1">
    <source>
        <dbReference type="SAM" id="SignalP"/>
    </source>
</evidence>